<reference evidence="2 3" key="1">
    <citation type="submission" date="2017-10" db="EMBL/GenBank/DDBJ databases">
        <title>FDA dAtabase for Regulatory Grade micrObial Sequences (FDA-ARGOS): Supporting development and validation of Infectious Disease Dx tests.</title>
        <authorList>
            <person name="Campos J."/>
            <person name="Goldberg B."/>
            <person name="Tallon L.J."/>
            <person name="Sadzewicz L."/>
            <person name="Sengamalay N."/>
            <person name="Ott S."/>
            <person name="Godinez A."/>
            <person name="Nagaraj S."/>
            <person name="Vyas G."/>
            <person name="Aluvathingal J."/>
            <person name="Nadendla S."/>
            <person name="Geyer C."/>
            <person name="Nandy P."/>
            <person name="Hobson J."/>
            <person name="Sichtig H."/>
        </authorList>
    </citation>
    <scope>NUCLEOTIDE SEQUENCE [LARGE SCALE GENOMIC DNA]</scope>
    <source>
        <strain evidence="2 3">FDAARGOS_185</strain>
    </source>
</reference>
<proteinExistence type="predicted"/>
<evidence type="ECO:0000313" key="2">
    <source>
        <dbReference type="EMBL" id="TRZ32799.1"/>
    </source>
</evidence>
<evidence type="ECO:0000313" key="3">
    <source>
        <dbReference type="Proteomes" id="UP000316316"/>
    </source>
</evidence>
<keyword evidence="1" id="KW-0472">Membrane</keyword>
<feature type="transmembrane region" description="Helical" evidence="1">
    <location>
        <begin position="33"/>
        <end position="54"/>
    </location>
</feature>
<dbReference type="Proteomes" id="UP000316316">
    <property type="component" value="Unassembled WGS sequence"/>
</dbReference>
<dbReference type="EMBL" id="PDXQ01000001">
    <property type="protein sequence ID" value="TRZ32799.1"/>
    <property type="molecule type" value="Genomic_DNA"/>
</dbReference>
<gene>
    <name evidence="2" type="ORF">AUF17_01370</name>
</gene>
<comment type="caution">
    <text evidence="2">The sequence shown here is derived from an EMBL/GenBank/DDBJ whole genome shotgun (WGS) entry which is preliminary data.</text>
</comment>
<keyword evidence="1" id="KW-0812">Transmembrane</keyword>
<evidence type="ECO:0000256" key="1">
    <source>
        <dbReference type="SAM" id="Phobius"/>
    </source>
</evidence>
<name>A0A8B5W1H8_ENTAV</name>
<keyword evidence="1" id="KW-1133">Transmembrane helix</keyword>
<accession>A0A8B5W1H8</accession>
<sequence>MKMFQAIGILCGVFLSIAGLIKGFKSINWMIKLGLVFILVAEIPFIINFIRGLFQGIIG</sequence>
<dbReference type="AlphaFoldDB" id="A0A8B5W1H8"/>
<protein>
    <submittedName>
        <fullName evidence="2">Uncharacterized protein</fullName>
    </submittedName>
</protein>
<organism evidence="2 3">
    <name type="scientific">Enterococcus avium</name>
    <name type="common">Streptococcus avium</name>
    <dbReference type="NCBI Taxonomy" id="33945"/>
    <lineage>
        <taxon>Bacteria</taxon>
        <taxon>Bacillati</taxon>
        <taxon>Bacillota</taxon>
        <taxon>Bacilli</taxon>
        <taxon>Lactobacillales</taxon>
        <taxon>Enterococcaceae</taxon>
        <taxon>Enterococcus</taxon>
    </lineage>
</organism>